<feature type="chain" id="PRO_5045041474" evidence="1">
    <location>
        <begin position="24"/>
        <end position="54"/>
    </location>
</feature>
<dbReference type="Proteomes" id="UP000325395">
    <property type="component" value="Unassembled WGS sequence"/>
</dbReference>
<evidence type="ECO:0000313" key="2">
    <source>
        <dbReference type="EMBL" id="KAE8410611.1"/>
    </source>
</evidence>
<dbReference type="PROSITE" id="PS51257">
    <property type="entry name" value="PROKAR_LIPOPROTEIN"/>
    <property type="match status" value="1"/>
</dbReference>
<sequence>MRSIWTCISLMAFNYTCSHVVLAFACGYKGAGGKYCLGFWKDAYMGDRRSIDLE</sequence>
<organism evidence="2 3">
    <name type="scientific">Aspergillus pseudocaelatus</name>
    <dbReference type="NCBI Taxonomy" id="1825620"/>
    <lineage>
        <taxon>Eukaryota</taxon>
        <taxon>Fungi</taxon>
        <taxon>Dikarya</taxon>
        <taxon>Ascomycota</taxon>
        <taxon>Pezizomycotina</taxon>
        <taxon>Eurotiomycetes</taxon>
        <taxon>Eurotiomycetidae</taxon>
        <taxon>Eurotiales</taxon>
        <taxon>Aspergillaceae</taxon>
        <taxon>Aspergillus</taxon>
        <taxon>Aspergillus subgen. Circumdati</taxon>
    </lineage>
</organism>
<dbReference type="EMBL" id="ML735927">
    <property type="protein sequence ID" value="KAE8410611.1"/>
    <property type="molecule type" value="Genomic_DNA"/>
</dbReference>
<proteinExistence type="predicted"/>
<keyword evidence="1" id="KW-0732">Signal</keyword>
<reference evidence="2 3" key="1">
    <citation type="submission" date="2019-04" db="EMBL/GenBank/DDBJ databases">
        <authorList>
            <consortium name="DOE Joint Genome Institute"/>
            <person name="Mondo S."/>
            <person name="Kjaerbolling I."/>
            <person name="Vesth T."/>
            <person name="Frisvad J.C."/>
            <person name="Nybo J.L."/>
            <person name="Theobald S."/>
            <person name="Kildgaard S."/>
            <person name="Isbrandt T."/>
            <person name="Kuo A."/>
            <person name="Sato A."/>
            <person name="Lyhne E.K."/>
            <person name="Kogle M.E."/>
            <person name="Wiebenga A."/>
            <person name="Kun R.S."/>
            <person name="Lubbers R.J."/>
            <person name="Makela M.R."/>
            <person name="Barry K."/>
            <person name="Chovatia M."/>
            <person name="Clum A."/>
            <person name="Daum C."/>
            <person name="Haridas S."/>
            <person name="He G."/>
            <person name="LaButti K."/>
            <person name="Lipzen A."/>
            <person name="Riley R."/>
            <person name="Salamov A."/>
            <person name="Simmons B.A."/>
            <person name="Magnuson J.K."/>
            <person name="Henrissat B."/>
            <person name="Mortensen U.H."/>
            <person name="Larsen T.O."/>
            <person name="Devries R.P."/>
            <person name="Grigoriev I.V."/>
            <person name="Machida M."/>
            <person name="Baker S.E."/>
            <person name="Andersen M.R."/>
            <person name="Cantor M.N."/>
            <person name="Hua S.X."/>
        </authorList>
    </citation>
    <scope>NUCLEOTIDE SEQUENCE [LARGE SCALE GENOMIC DNA]</scope>
    <source>
        <strain evidence="2 3">CBS 117616</strain>
    </source>
</reference>
<evidence type="ECO:0000256" key="1">
    <source>
        <dbReference type="SAM" id="SignalP"/>
    </source>
</evidence>
<keyword evidence="3" id="KW-1185">Reference proteome</keyword>
<feature type="signal peptide" evidence="1">
    <location>
        <begin position="1"/>
        <end position="23"/>
    </location>
</feature>
<evidence type="ECO:0000313" key="3">
    <source>
        <dbReference type="Proteomes" id="UP000325395"/>
    </source>
</evidence>
<name>A0ABQ6W5F4_9EURO</name>
<accession>A0ABQ6W5F4</accession>
<protein>
    <submittedName>
        <fullName evidence="2">Uncharacterized protein</fullName>
    </submittedName>
</protein>
<gene>
    <name evidence="2" type="ORF">BDV36DRAFT_277273</name>
</gene>